<feature type="region of interest" description="Disordered" evidence="5">
    <location>
        <begin position="1"/>
        <end position="80"/>
    </location>
</feature>
<dbReference type="Gene3D" id="3.30.750.24">
    <property type="entry name" value="STAS domain"/>
    <property type="match status" value="1"/>
</dbReference>
<evidence type="ECO:0000259" key="7">
    <source>
        <dbReference type="PROSITE" id="PS50042"/>
    </source>
</evidence>
<feature type="transmembrane region" description="Helical" evidence="6">
    <location>
        <begin position="539"/>
        <end position="559"/>
    </location>
</feature>
<evidence type="ECO:0000256" key="2">
    <source>
        <dbReference type="ARBA" id="ARBA00022692"/>
    </source>
</evidence>
<dbReference type="Gene3D" id="2.60.120.10">
    <property type="entry name" value="Jelly Rolls"/>
    <property type="match status" value="1"/>
</dbReference>
<dbReference type="PANTHER" id="PTHR43310:SF4">
    <property type="entry name" value="AFR304WP"/>
    <property type="match status" value="1"/>
</dbReference>
<dbReference type="PANTHER" id="PTHR43310">
    <property type="entry name" value="SULFATE TRANSPORTER YBAR-RELATED"/>
    <property type="match status" value="1"/>
</dbReference>
<dbReference type="InterPro" id="IPR002645">
    <property type="entry name" value="STAS_dom"/>
</dbReference>
<evidence type="ECO:0000256" key="1">
    <source>
        <dbReference type="ARBA" id="ARBA00004141"/>
    </source>
</evidence>
<dbReference type="EMBL" id="JASNQZ010000014">
    <property type="protein sequence ID" value="KAL0948397.1"/>
    <property type="molecule type" value="Genomic_DNA"/>
</dbReference>
<feature type="domain" description="STAS" evidence="8">
    <location>
        <begin position="907"/>
        <end position="1014"/>
    </location>
</feature>
<feature type="transmembrane region" description="Helical" evidence="6">
    <location>
        <begin position="645"/>
        <end position="665"/>
    </location>
</feature>
<dbReference type="SUPFAM" id="SSF52091">
    <property type="entry name" value="SpoIIaa-like"/>
    <property type="match status" value="1"/>
</dbReference>
<keyword evidence="2 6" id="KW-0812">Transmembrane</keyword>
<feature type="transmembrane region" description="Helical" evidence="6">
    <location>
        <begin position="783"/>
        <end position="816"/>
    </location>
</feature>
<dbReference type="Pfam" id="PF01740">
    <property type="entry name" value="STAS"/>
    <property type="match status" value="1"/>
</dbReference>
<keyword evidence="4 6" id="KW-0472">Membrane</keyword>
<protein>
    <recommendedName>
        <fullName evidence="11">Sulfate transporter</fullName>
    </recommendedName>
</protein>
<feature type="compositionally biased region" description="Pro residues" evidence="5">
    <location>
        <begin position="70"/>
        <end position="79"/>
    </location>
</feature>
<dbReference type="InterPro" id="IPR011547">
    <property type="entry name" value="SLC26A/SulP_dom"/>
</dbReference>
<evidence type="ECO:0000313" key="10">
    <source>
        <dbReference type="Proteomes" id="UP001556367"/>
    </source>
</evidence>
<dbReference type="SUPFAM" id="SSF51206">
    <property type="entry name" value="cAMP-binding domain-like"/>
    <property type="match status" value="1"/>
</dbReference>
<dbReference type="PROSITE" id="PS50042">
    <property type="entry name" value="CNMP_BINDING_3"/>
    <property type="match status" value="1"/>
</dbReference>
<feature type="transmembrane region" description="Helical" evidence="6">
    <location>
        <begin position="443"/>
        <end position="465"/>
    </location>
</feature>
<gene>
    <name evidence="9" type="ORF">HGRIS_010979</name>
</gene>
<feature type="transmembrane region" description="Helical" evidence="6">
    <location>
        <begin position="571"/>
        <end position="595"/>
    </location>
</feature>
<dbReference type="SMART" id="SM00100">
    <property type="entry name" value="cNMP"/>
    <property type="match status" value="1"/>
</dbReference>
<feature type="region of interest" description="Disordered" evidence="5">
    <location>
        <begin position="105"/>
        <end position="205"/>
    </location>
</feature>
<dbReference type="CDD" id="cd07042">
    <property type="entry name" value="STAS_SulP_like_sulfate_transporter"/>
    <property type="match status" value="1"/>
</dbReference>
<dbReference type="InterPro" id="IPR000595">
    <property type="entry name" value="cNMP-bd_dom"/>
</dbReference>
<dbReference type="InterPro" id="IPR014710">
    <property type="entry name" value="RmlC-like_jellyroll"/>
</dbReference>
<accession>A0ABR3IYF4</accession>
<feature type="transmembrane region" description="Helical" evidence="6">
    <location>
        <begin position="836"/>
        <end position="867"/>
    </location>
</feature>
<dbReference type="InterPro" id="IPR036513">
    <property type="entry name" value="STAS_dom_sf"/>
</dbReference>
<evidence type="ECO:0000259" key="8">
    <source>
        <dbReference type="PROSITE" id="PS50801"/>
    </source>
</evidence>
<dbReference type="PROSITE" id="PS50801">
    <property type="entry name" value="STAS"/>
    <property type="match status" value="1"/>
</dbReference>
<evidence type="ECO:0008006" key="11">
    <source>
        <dbReference type="Google" id="ProtNLM"/>
    </source>
</evidence>
<sequence length="1226" mass="133338">MSVAVAIPGLPAPPPYPKIHRKRDHPPVGALRSKTRQQSSRRASPRPNASAKRSSQTLMTRYTLSSEFDPPTPTLPEPALPMSAAVSVPLSSSNHTVVPVSPCAAIPVSKRDSSNSSSARVSYPMPKPLRDSIASSSMSPPNSLLQPPPPTPGPRSLSSAQLHAHAQSRPNVFRRPSFPGAGSRQPGPSRLHDAEGVVSPSGSHASELERAHLYLHSQDTIRENTMKLSGMSMSVASSVGAAHGSGATRPLLSERITPLYLPPSAVQKQHTLGFKPEGSEEDAGESSRAGSVEAGGASGRSTPPSPSHPSALSIMMAQERQRISPPELHEQNPRRPRQSIERPSDHDSNEQARHHQHQHHAAHERTPLLFPAPGQQPGIVAYPSSVLAASPPLAGSLNGNALEPAGKPSAWMRSAWKTRRPSKAAIRAAAGETARSAVRALPAVLLGCLLNILDGVSYGMIIFPATGVFAAHQAGPMGVSMFFVSCVVAQLVYVLGGSGFAGANGSMMIEVVPFFHILATSIADQIGEDHPEAVMATTLAAYALSSILTGLSFFILGALRLGTIIGFFPRHILVGCIGGVGAFLIETGLTVSTRIDDDDFAFDLATFKFMFLDKHNLVLWLIPLALAVLLRLITHKVHHQLVFPLYFIAIPMIFYIVVAAGQLDLATLRHSGWIFDMGGSEAQVSWYKFYSYFDFGAISFGALWNTLPTQFALLFFNVLHPPLNVPALSVSLNEDIDTNRELVGHGYSNLLSGLLGTVPNYLVYVNTLLFYRVGGTTRVAGLMLAVATAALLFIGTGPIAYIPVMVVGALIFVLGIDLVKEALWDTRHRVSRTEYITIVSIMICMTVWDFVIGVLFGIVVSCFFFVVQNSQRRSIRAFHTGESAMSTVRRPAPQREYLREVSRQTTIFKLQGFLFFGTIVSVEECIREVLEGASWQRNPVRFLVLDLTLVAGVDMSAAEAFVRVHRLVTAKSVTLVFCGFDPDSPIGRALESVEVLGAEGVEHFSTFNNAIEWAENAYLRAWFRSQKHETSAYSLPGRTDADIQLAASIAESPRVSHLKAVARRTLSHDESLGYQPMDEPFSTLVRAFSSYGEISPEQYRPMVDYLERISVPEGHVLWQQNDPPDALYIVESGVLRASYRYADHCPPIEECMVPGTLAGELTALSSSPRNATVVVERPAALWKLTIQNLRKLEREKPSLFWSFSQLVLKAAKIDYDMLLAALATRQ</sequence>
<feature type="transmembrane region" description="Helical" evidence="6">
    <location>
        <begin position="477"/>
        <end position="495"/>
    </location>
</feature>
<feature type="region of interest" description="Disordered" evidence="5">
    <location>
        <begin position="324"/>
        <end position="375"/>
    </location>
</feature>
<dbReference type="Pfam" id="PF00027">
    <property type="entry name" value="cNMP_binding"/>
    <property type="match status" value="1"/>
</dbReference>
<dbReference type="Proteomes" id="UP001556367">
    <property type="component" value="Unassembled WGS sequence"/>
</dbReference>
<organism evidence="9 10">
    <name type="scientific">Hohenbuehelia grisea</name>
    <dbReference type="NCBI Taxonomy" id="104357"/>
    <lineage>
        <taxon>Eukaryota</taxon>
        <taxon>Fungi</taxon>
        <taxon>Dikarya</taxon>
        <taxon>Basidiomycota</taxon>
        <taxon>Agaricomycotina</taxon>
        <taxon>Agaricomycetes</taxon>
        <taxon>Agaricomycetidae</taxon>
        <taxon>Agaricales</taxon>
        <taxon>Pleurotineae</taxon>
        <taxon>Pleurotaceae</taxon>
        <taxon>Hohenbuehelia</taxon>
    </lineage>
</organism>
<keyword evidence="3 6" id="KW-1133">Transmembrane helix</keyword>
<feature type="transmembrane region" description="Helical" evidence="6">
    <location>
        <begin position="615"/>
        <end position="633"/>
    </location>
</feature>
<feature type="domain" description="Cyclic nucleotide-binding" evidence="7">
    <location>
        <begin position="1090"/>
        <end position="1192"/>
    </location>
</feature>
<evidence type="ECO:0000256" key="3">
    <source>
        <dbReference type="ARBA" id="ARBA00022989"/>
    </source>
</evidence>
<feature type="compositionally biased region" description="Low complexity" evidence="5">
    <location>
        <begin position="135"/>
        <end position="145"/>
    </location>
</feature>
<comment type="subcellular location">
    <subcellularLocation>
        <location evidence="1">Membrane</location>
        <topology evidence="1">Multi-pass membrane protein</topology>
    </subcellularLocation>
</comment>
<proteinExistence type="predicted"/>
<evidence type="ECO:0000313" key="9">
    <source>
        <dbReference type="EMBL" id="KAL0948397.1"/>
    </source>
</evidence>
<dbReference type="InterPro" id="IPR018490">
    <property type="entry name" value="cNMP-bd_dom_sf"/>
</dbReference>
<keyword evidence="10" id="KW-1185">Reference proteome</keyword>
<name>A0ABR3IYF4_9AGAR</name>
<evidence type="ECO:0000256" key="6">
    <source>
        <dbReference type="SAM" id="Phobius"/>
    </source>
</evidence>
<dbReference type="Pfam" id="PF00916">
    <property type="entry name" value="Sulfate_transp"/>
    <property type="match status" value="1"/>
</dbReference>
<evidence type="ECO:0000256" key="5">
    <source>
        <dbReference type="SAM" id="MobiDB-lite"/>
    </source>
</evidence>
<dbReference type="CDD" id="cd00038">
    <property type="entry name" value="CAP_ED"/>
    <property type="match status" value="1"/>
</dbReference>
<reference evidence="10" key="1">
    <citation type="submission" date="2024-06" db="EMBL/GenBank/DDBJ databases">
        <title>Multi-omics analyses provide insights into the biosynthesis of the anticancer antibiotic pleurotin in Hohenbuehelia grisea.</title>
        <authorList>
            <person name="Weaver J.A."/>
            <person name="Alberti F."/>
        </authorList>
    </citation>
    <scope>NUCLEOTIDE SEQUENCE [LARGE SCALE GENOMIC DNA]</scope>
    <source>
        <strain evidence="10">T-177</strain>
    </source>
</reference>
<dbReference type="InterPro" id="IPR052706">
    <property type="entry name" value="Membrane-Transporter-like"/>
</dbReference>
<feature type="compositionally biased region" description="Low complexity" evidence="5">
    <location>
        <begin position="36"/>
        <end position="55"/>
    </location>
</feature>
<feature type="region of interest" description="Disordered" evidence="5">
    <location>
        <begin position="274"/>
        <end position="310"/>
    </location>
</feature>
<feature type="compositionally biased region" description="Polar residues" evidence="5">
    <location>
        <begin position="56"/>
        <end position="66"/>
    </location>
</feature>
<comment type="caution">
    <text evidence="9">The sequence shown here is derived from an EMBL/GenBank/DDBJ whole genome shotgun (WGS) entry which is preliminary data.</text>
</comment>
<feature type="compositionally biased region" description="Basic and acidic residues" evidence="5">
    <location>
        <begin position="324"/>
        <end position="353"/>
    </location>
</feature>
<evidence type="ECO:0000256" key="4">
    <source>
        <dbReference type="ARBA" id="ARBA00023136"/>
    </source>
</evidence>